<dbReference type="KEGG" id="cgo:Corgl_0292"/>
<dbReference type="EMBL" id="CP002628">
    <property type="protein sequence ID" value="AEB06414.1"/>
    <property type="molecule type" value="Genomic_DNA"/>
</dbReference>
<dbReference type="STRING" id="700015.Corgl_0292"/>
<dbReference type="AlphaFoldDB" id="F2NA20"/>
<evidence type="ECO:0000259" key="2">
    <source>
        <dbReference type="Pfam" id="PF13309"/>
    </source>
</evidence>
<dbReference type="InterPro" id="IPR013559">
    <property type="entry name" value="YheO"/>
</dbReference>
<dbReference type="Pfam" id="PF13309">
    <property type="entry name" value="HTH_22"/>
    <property type="match status" value="1"/>
</dbReference>
<keyword evidence="4" id="KW-1185">Reference proteome</keyword>
<dbReference type="eggNOG" id="COG2964">
    <property type="taxonomic scope" value="Bacteria"/>
</dbReference>
<protein>
    <submittedName>
        <fullName evidence="3">YheO-like domain-containing protein</fullName>
    </submittedName>
</protein>
<reference evidence="4" key="1">
    <citation type="journal article" date="2013" name="Stand. Genomic Sci.">
        <title>Complete genome sequence of Coriobacterium glomerans type strain (PW2(T)) from the midgut of Pyrrhocoris apterus L. (red soldier bug).</title>
        <authorList>
            <person name="Stackebrandt E."/>
            <person name="Zeytun A."/>
            <person name="Lapidus A."/>
            <person name="Nolan M."/>
            <person name="Lucas S."/>
            <person name="Hammon N."/>
            <person name="Deshpande S."/>
            <person name="Cheng J.F."/>
            <person name="Tapia R."/>
            <person name="Goodwin L.A."/>
            <person name="Pitluck S."/>
            <person name="Liolios K."/>
            <person name="Pagani I."/>
            <person name="Ivanova N."/>
            <person name="Mavromatis K."/>
            <person name="Mikhailova N."/>
            <person name="Huntemann M."/>
            <person name="Pati A."/>
            <person name="Chen A."/>
            <person name="Palaniappan K."/>
            <person name="Chang Y.J."/>
            <person name="Land M."/>
            <person name="Hauser L."/>
            <person name="Rohde M."/>
            <person name="Pukall R."/>
            <person name="Goker M."/>
            <person name="Detter J.C."/>
            <person name="Woyke T."/>
            <person name="Bristow J."/>
            <person name="Eisen J.A."/>
            <person name="Markowitz V."/>
            <person name="Hugenholtz P."/>
            <person name="Kyrpides N.C."/>
            <person name="Klenk H.P."/>
        </authorList>
    </citation>
    <scope>NUCLEOTIDE SEQUENCE</scope>
    <source>
        <strain evidence="4">ATCC 49209 / DSM 20642 / JCM 10262 / PW2</strain>
    </source>
</reference>
<dbReference type="HOGENOM" id="CLU_080179_2_0_11"/>
<feature type="domain" description="YheO-like" evidence="1">
    <location>
        <begin position="6"/>
        <end position="119"/>
    </location>
</feature>
<dbReference type="InterPro" id="IPR039445">
    <property type="entry name" value="DauR-like_HTH"/>
</dbReference>
<proteinExistence type="predicted"/>
<organism evidence="3 4">
    <name type="scientific">Coriobacterium glomerans (strain ATCC 49209 / DSM 20642 / JCM 10262 / PW2)</name>
    <dbReference type="NCBI Taxonomy" id="700015"/>
    <lineage>
        <taxon>Bacteria</taxon>
        <taxon>Bacillati</taxon>
        <taxon>Actinomycetota</taxon>
        <taxon>Coriobacteriia</taxon>
        <taxon>Coriobacteriales</taxon>
        <taxon>Coriobacteriaceae</taxon>
        <taxon>Coriobacterium</taxon>
    </lineage>
</organism>
<dbReference type="PANTHER" id="PTHR35568:SF1">
    <property type="entry name" value="TRANSCRIPTIONAL REGULATOR DAUR"/>
    <property type="match status" value="1"/>
</dbReference>
<dbReference type="Pfam" id="PF08348">
    <property type="entry name" value="PAS_6"/>
    <property type="match status" value="1"/>
</dbReference>
<gene>
    <name evidence="3" type="ordered locus">Corgl_0292</name>
</gene>
<evidence type="ECO:0000313" key="3">
    <source>
        <dbReference type="EMBL" id="AEB06414.1"/>
    </source>
</evidence>
<dbReference type="RefSeq" id="WP_013708157.1">
    <property type="nucleotide sequence ID" value="NC_015389.1"/>
</dbReference>
<accession>F2NA20</accession>
<feature type="domain" description="Transcriptional regulator DauR-like HTH" evidence="2">
    <location>
        <begin position="165"/>
        <end position="223"/>
    </location>
</feature>
<dbReference type="OrthoDB" id="9796595at2"/>
<dbReference type="Proteomes" id="UP000006851">
    <property type="component" value="Chromosome"/>
</dbReference>
<name>F2NA20_CORGP</name>
<evidence type="ECO:0000259" key="1">
    <source>
        <dbReference type="Pfam" id="PF08348"/>
    </source>
</evidence>
<dbReference type="InterPro" id="IPR039446">
    <property type="entry name" value="DauR-like"/>
</dbReference>
<evidence type="ECO:0000313" key="4">
    <source>
        <dbReference type="Proteomes" id="UP000006851"/>
    </source>
</evidence>
<sequence length="227" mass="25393">MSATIDEYRKLVHFLGIILGNDYEIVLHWRDSDGSYYIAEIEHSYISGRNINSPITDLALELVKNKTYLKQDYVSGYKATSSGKKSVQGSTYFIKDETGTSLQGMLCINFDPSRYVQLANSVLSLTGLDDIPIRSLVNGAHSTTESNSVENAAIEMLHSSVDDSIRAIVDTHLMDPNVTLTQETRMKIVQALYDKGVFQIKGALPNVAKILNVSDQTIYRYLRMIDK</sequence>
<dbReference type="PANTHER" id="PTHR35568">
    <property type="entry name" value="TRANSCRIPTIONAL REGULATOR DAUR"/>
    <property type="match status" value="1"/>
</dbReference>